<reference evidence="3 4" key="1">
    <citation type="submission" date="2021-10" db="EMBL/GenBank/DDBJ databases">
        <title>Anaerobic single-cell dispensing facilitates the cultivation of human gut bacteria.</title>
        <authorList>
            <person name="Afrizal A."/>
        </authorList>
    </citation>
    <scope>NUCLEOTIDE SEQUENCE [LARGE SCALE GENOMIC DNA]</scope>
    <source>
        <strain evidence="3 4">CLA-AA-H244</strain>
    </source>
</reference>
<dbReference type="Gene3D" id="3.40.50.11350">
    <property type="match status" value="1"/>
</dbReference>
<dbReference type="AlphaFoldDB" id="A0AAE3ART0"/>
<dbReference type="Proteomes" id="UP001199355">
    <property type="component" value="Unassembled WGS sequence"/>
</dbReference>
<dbReference type="Pfam" id="PF01531">
    <property type="entry name" value="Glyco_transf_11"/>
    <property type="match status" value="1"/>
</dbReference>
<evidence type="ECO:0000256" key="1">
    <source>
        <dbReference type="ARBA" id="ARBA00022676"/>
    </source>
</evidence>
<dbReference type="GO" id="GO:0016020">
    <property type="term" value="C:membrane"/>
    <property type="evidence" value="ECO:0007669"/>
    <property type="project" value="InterPro"/>
</dbReference>
<dbReference type="PANTHER" id="PTHR11927">
    <property type="entry name" value="GALACTOSIDE 2-L-FUCOSYLTRANSFERASE"/>
    <property type="match status" value="1"/>
</dbReference>
<keyword evidence="4" id="KW-1185">Reference proteome</keyword>
<evidence type="ECO:0000313" key="4">
    <source>
        <dbReference type="Proteomes" id="UP001199355"/>
    </source>
</evidence>
<name>A0AAE3ART0_9FIRM</name>
<proteinExistence type="predicted"/>
<keyword evidence="1" id="KW-0328">Glycosyltransferase</keyword>
<dbReference type="InterPro" id="IPR002516">
    <property type="entry name" value="Glyco_trans_11"/>
</dbReference>
<sequence length="292" mass="34830">MVIVKMSGGLGNQMFQYALYRKIQQTGKDVKLDLSSFQDKNAFRRFSLDIFPIEYQTANLEECRKLGECSYRPVDKIRRKMFGLKESYYQEDLDKGYQPEILEMDPVYLDGYWQCERYFQDIREKILENYTFPKKISTESSRLQERIKNTESVSIHIRRGDYLDAENYKIYGNICTIEYYQSAISRMRKLCEKPNFYLFSNDSEWAKEIFGDTEDITIVEEDEERPDYEDMFLMSRCKHNIIANSSFSWWAAWLNQNENKRVIAPVKWFNNHSVTDVICDDWIRIDGDHKGA</sequence>
<comment type="caution">
    <text evidence="3">The sequence shown here is derived from an EMBL/GenBank/DDBJ whole genome shotgun (WGS) entry which is preliminary data.</text>
</comment>
<protein>
    <submittedName>
        <fullName evidence="3">Alpha-1,2-fucosyltransferase</fullName>
    </submittedName>
</protein>
<dbReference type="PANTHER" id="PTHR11927:SF9">
    <property type="entry name" value="L-FUCOSYLTRANSFERASE"/>
    <property type="match status" value="1"/>
</dbReference>
<dbReference type="EMBL" id="JAJEQF010000003">
    <property type="protein sequence ID" value="MCC2166633.1"/>
    <property type="molecule type" value="Genomic_DNA"/>
</dbReference>
<dbReference type="CDD" id="cd11301">
    <property type="entry name" value="Fut1_Fut2_like"/>
    <property type="match status" value="1"/>
</dbReference>
<evidence type="ECO:0000313" key="3">
    <source>
        <dbReference type="EMBL" id="MCC2166633.1"/>
    </source>
</evidence>
<dbReference type="GO" id="GO:0005975">
    <property type="term" value="P:carbohydrate metabolic process"/>
    <property type="evidence" value="ECO:0007669"/>
    <property type="project" value="InterPro"/>
</dbReference>
<keyword evidence="2" id="KW-0808">Transferase</keyword>
<dbReference type="RefSeq" id="WP_308727707.1">
    <property type="nucleotide sequence ID" value="NZ_JAJEQF010000003.1"/>
</dbReference>
<evidence type="ECO:0000256" key="2">
    <source>
        <dbReference type="ARBA" id="ARBA00022679"/>
    </source>
</evidence>
<accession>A0AAE3ART0</accession>
<dbReference type="GO" id="GO:0008107">
    <property type="term" value="F:galactoside 2-alpha-L-fucosyltransferase activity"/>
    <property type="evidence" value="ECO:0007669"/>
    <property type="project" value="InterPro"/>
</dbReference>
<gene>
    <name evidence="3" type="ORF">LKD45_02770</name>
</gene>
<organism evidence="3 4">
    <name type="scientific">Gallintestinimicrobium propionicum</name>
    <dbReference type="NCBI Taxonomy" id="2981770"/>
    <lineage>
        <taxon>Bacteria</taxon>
        <taxon>Bacillati</taxon>
        <taxon>Bacillota</taxon>
        <taxon>Clostridia</taxon>
        <taxon>Lachnospirales</taxon>
        <taxon>Lachnospiraceae</taxon>
        <taxon>Gallintestinimicrobium</taxon>
    </lineage>
</organism>